<name>A0ABQ5FJG5_9ASTR</name>
<dbReference type="Gene3D" id="1.10.340.70">
    <property type="match status" value="1"/>
</dbReference>
<dbReference type="InterPro" id="IPR001584">
    <property type="entry name" value="Integrase_cat-core"/>
</dbReference>
<reference evidence="3" key="1">
    <citation type="journal article" date="2022" name="Int. J. Mol. Sci.">
        <title>Draft Genome of Tanacetum Coccineum: Genomic Comparison of Closely Related Tanacetum-Family Plants.</title>
        <authorList>
            <person name="Yamashiro T."/>
            <person name="Shiraishi A."/>
            <person name="Nakayama K."/>
            <person name="Satake H."/>
        </authorList>
    </citation>
    <scope>NUCLEOTIDE SEQUENCE</scope>
</reference>
<feature type="domain" description="Integrase catalytic" evidence="2">
    <location>
        <begin position="330"/>
        <end position="498"/>
    </location>
</feature>
<feature type="compositionally biased region" description="Basic and acidic residues" evidence="1">
    <location>
        <begin position="117"/>
        <end position="145"/>
    </location>
</feature>
<evidence type="ECO:0000313" key="3">
    <source>
        <dbReference type="EMBL" id="GJT62692.1"/>
    </source>
</evidence>
<evidence type="ECO:0000313" key="4">
    <source>
        <dbReference type="Proteomes" id="UP001151760"/>
    </source>
</evidence>
<dbReference type="InterPro" id="IPR052160">
    <property type="entry name" value="Gypsy_RT_Integrase-like"/>
</dbReference>
<keyword evidence="3" id="KW-0695">RNA-directed DNA polymerase</keyword>
<feature type="compositionally biased region" description="Polar residues" evidence="1">
    <location>
        <begin position="146"/>
        <end position="157"/>
    </location>
</feature>
<dbReference type="PROSITE" id="PS50994">
    <property type="entry name" value="INTEGRASE"/>
    <property type="match status" value="1"/>
</dbReference>
<comment type="caution">
    <text evidence="3">The sequence shown here is derived from an EMBL/GenBank/DDBJ whole genome shotgun (WGS) entry which is preliminary data.</text>
</comment>
<keyword evidence="3" id="KW-0808">Transferase</keyword>
<dbReference type="EMBL" id="BQNB010017397">
    <property type="protein sequence ID" value="GJT62692.1"/>
    <property type="molecule type" value="Genomic_DNA"/>
</dbReference>
<organism evidence="3 4">
    <name type="scientific">Tanacetum coccineum</name>
    <dbReference type="NCBI Taxonomy" id="301880"/>
    <lineage>
        <taxon>Eukaryota</taxon>
        <taxon>Viridiplantae</taxon>
        <taxon>Streptophyta</taxon>
        <taxon>Embryophyta</taxon>
        <taxon>Tracheophyta</taxon>
        <taxon>Spermatophyta</taxon>
        <taxon>Magnoliopsida</taxon>
        <taxon>eudicotyledons</taxon>
        <taxon>Gunneridae</taxon>
        <taxon>Pentapetalae</taxon>
        <taxon>asterids</taxon>
        <taxon>campanulids</taxon>
        <taxon>Asterales</taxon>
        <taxon>Asteraceae</taxon>
        <taxon>Asteroideae</taxon>
        <taxon>Anthemideae</taxon>
        <taxon>Anthemidinae</taxon>
        <taxon>Tanacetum</taxon>
    </lineage>
</organism>
<dbReference type="InterPro" id="IPR012337">
    <property type="entry name" value="RNaseH-like_sf"/>
</dbReference>
<dbReference type="Proteomes" id="UP001151760">
    <property type="component" value="Unassembled WGS sequence"/>
</dbReference>
<sequence length="602" mass="69699">MSFLGTVFGFLPYPFNNPTRRLTIDEILDKFIDEEKREHEEMEIFIKEFRTTNELLLKERSNLLSELKIEVNELSKVMSNVLIPKNKVKGVTTRGGKMTSEATRSKEINETGINKNEPPRFEQDVQEKPHDDGVKNKSSSIRERTTQPLVKPQQSSIPFPNRVRKEKEEALQRNFLENLKQLDINILFIEALVQIQKYAEYLKKKDPRSFTIPCQVLEKHKEAEDLATDHLSRFENPHIKVLSERKIVDKFLDEHLMVLKSTFNNNEPWYADFVNYIIGKVVTGPLCVAGSETLEILAHCHSGPTGGHHSASVTANKVYESEFYWPSVFKDANEYVCEVFNVWGLDFMGPFPESRGNKYILVAVDYVSKWVEAQALPTNDARVVIKFLRSLFARFRVPKALISDRGTHFCNSQLEKALQRYGVTHKLSTAYHSQSNGQTEVTSRDIKRILERSVGYNPKGWSEKLNNALWAFKTAYKTPTSESCLMQLNELAELRDGAYENNRIYKERTKKWHDSRLRGDKDFKVGDKVLLYHSRLKMYPGKLKSKWSGPNIVKTVYPYGVVEIINKNGFNFKVNRQRLKKYYEGNIDKKDDEVIEFENGVT</sequence>
<dbReference type="SUPFAM" id="SSF53098">
    <property type="entry name" value="Ribonuclease H-like"/>
    <property type="match status" value="1"/>
</dbReference>
<dbReference type="Gene3D" id="3.30.420.10">
    <property type="entry name" value="Ribonuclease H-like superfamily/Ribonuclease H"/>
    <property type="match status" value="1"/>
</dbReference>
<keyword evidence="3" id="KW-0548">Nucleotidyltransferase</keyword>
<gene>
    <name evidence="3" type="ORF">Tco_1006225</name>
</gene>
<keyword evidence="4" id="KW-1185">Reference proteome</keyword>
<dbReference type="GO" id="GO:0003964">
    <property type="term" value="F:RNA-directed DNA polymerase activity"/>
    <property type="evidence" value="ECO:0007669"/>
    <property type="project" value="UniProtKB-KW"/>
</dbReference>
<reference evidence="3" key="2">
    <citation type="submission" date="2022-01" db="EMBL/GenBank/DDBJ databases">
        <authorList>
            <person name="Yamashiro T."/>
            <person name="Shiraishi A."/>
            <person name="Satake H."/>
            <person name="Nakayama K."/>
        </authorList>
    </citation>
    <scope>NUCLEOTIDE SEQUENCE</scope>
</reference>
<protein>
    <submittedName>
        <fullName evidence="3">Reverse transcriptase domain-containing protein</fullName>
    </submittedName>
</protein>
<dbReference type="PANTHER" id="PTHR47266">
    <property type="entry name" value="ENDONUCLEASE-RELATED"/>
    <property type="match status" value="1"/>
</dbReference>
<accession>A0ABQ5FJG5</accession>
<dbReference type="Pfam" id="PF00665">
    <property type="entry name" value="rve"/>
    <property type="match status" value="1"/>
</dbReference>
<feature type="region of interest" description="Disordered" evidence="1">
    <location>
        <begin position="91"/>
        <end position="157"/>
    </location>
</feature>
<proteinExistence type="predicted"/>
<evidence type="ECO:0000256" key="1">
    <source>
        <dbReference type="SAM" id="MobiDB-lite"/>
    </source>
</evidence>
<evidence type="ECO:0000259" key="2">
    <source>
        <dbReference type="PROSITE" id="PS50994"/>
    </source>
</evidence>
<dbReference type="InterPro" id="IPR036397">
    <property type="entry name" value="RNaseH_sf"/>
</dbReference>